<evidence type="ECO:0000313" key="10">
    <source>
        <dbReference type="EMBL" id="KKW31778.1"/>
    </source>
</evidence>
<dbReference type="InterPro" id="IPR038731">
    <property type="entry name" value="RgtA/B/C-like"/>
</dbReference>
<dbReference type="Pfam" id="PF13231">
    <property type="entry name" value="PMT_2"/>
    <property type="match status" value="1"/>
</dbReference>
<proteinExistence type="predicted"/>
<evidence type="ECO:0000256" key="2">
    <source>
        <dbReference type="ARBA" id="ARBA00022475"/>
    </source>
</evidence>
<evidence type="ECO:0000256" key="5">
    <source>
        <dbReference type="ARBA" id="ARBA00022692"/>
    </source>
</evidence>
<keyword evidence="3" id="KW-0328">Glycosyltransferase</keyword>
<accession>A0A0G1XKK9</accession>
<feature type="transmembrane region" description="Helical" evidence="8">
    <location>
        <begin position="225"/>
        <end position="241"/>
    </location>
</feature>
<evidence type="ECO:0000256" key="3">
    <source>
        <dbReference type="ARBA" id="ARBA00022676"/>
    </source>
</evidence>
<dbReference type="AlphaFoldDB" id="A0A0G1XKK9"/>
<dbReference type="EMBL" id="LCRF01000007">
    <property type="protein sequence ID" value="KKW31778.1"/>
    <property type="molecule type" value="Genomic_DNA"/>
</dbReference>
<feature type="domain" description="Glycosyltransferase RgtA/B/C/D-like" evidence="9">
    <location>
        <begin position="85"/>
        <end position="200"/>
    </location>
</feature>
<evidence type="ECO:0000259" key="9">
    <source>
        <dbReference type="Pfam" id="PF13231"/>
    </source>
</evidence>
<dbReference type="GO" id="GO:0009103">
    <property type="term" value="P:lipopolysaccharide biosynthetic process"/>
    <property type="evidence" value="ECO:0007669"/>
    <property type="project" value="UniProtKB-ARBA"/>
</dbReference>
<feature type="transmembrane region" description="Helical" evidence="8">
    <location>
        <begin position="9"/>
        <end position="32"/>
    </location>
</feature>
<comment type="caution">
    <text evidence="10">The sequence shown here is derived from an EMBL/GenBank/DDBJ whole genome shotgun (WGS) entry which is preliminary data.</text>
</comment>
<evidence type="ECO:0000256" key="7">
    <source>
        <dbReference type="ARBA" id="ARBA00023136"/>
    </source>
</evidence>
<gene>
    <name evidence="10" type="ORF">UY74_C0007G0007</name>
</gene>
<feature type="transmembrane region" description="Helical" evidence="8">
    <location>
        <begin position="92"/>
        <end position="113"/>
    </location>
</feature>
<keyword evidence="2" id="KW-1003">Cell membrane</keyword>
<name>A0A0G1XKK9_9BACT</name>
<protein>
    <recommendedName>
        <fullName evidence="9">Glycosyltransferase RgtA/B/C/D-like domain-containing protein</fullName>
    </recommendedName>
</protein>
<keyword evidence="5 8" id="KW-0812">Transmembrane</keyword>
<feature type="transmembrane region" description="Helical" evidence="8">
    <location>
        <begin position="188"/>
        <end position="205"/>
    </location>
</feature>
<feature type="transmembrane region" description="Helical" evidence="8">
    <location>
        <begin position="133"/>
        <end position="158"/>
    </location>
</feature>
<reference evidence="10 11" key="1">
    <citation type="journal article" date="2015" name="Nature">
        <title>rRNA introns, odd ribosomes, and small enigmatic genomes across a large radiation of phyla.</title>
        <authorList>
            <person name="Brown C.T."/>
            <person name="Hug L.A."/>
            <person name="Thomas B.C."/>
            <person name="Sharon I."/>
            <person name="Castelle C.J."/>
            <person name="Singh A."/>
            <person name="Wilkins M.J."/>
            <person name="Williams K.H."/>
            <person name="Banfield J.F."/>
        </authorList>
    </citation>
    <scope>NUCLEOTIDE SEQUENCE [LARGE SCALE GENOMIC DNA]</scope>
</reference>
<feature type="transmembrane region" description="Helical" evidence="8">
    <location>
        <begin position="392"/>
        <end position="410"/>
    </location>
</feature>
<dbReference type="InterPro" id="IPR050297">
    <property type="entry name" value="LipidA_mod_glycosyltrf_83"/>
</dbReference>
<evidence type="ECO:0000256" key="8">
    <source>
        <dbReference type="SAM" id="Phobius"/>
    </source>
</evidence>
<evidence type="ECO:0000256" key="4">
    <source>
        <dbReference type="ARBA" id="ARBA00022679"/>
    </source>
</evidence>
<dbReference type="PANTHER" id="PTHR33908:SF11">
    <property type="entry name" value="MEMBRANE PROTEIN"/>
    <property type="match status" value="1"/>
</dbReference>
<dbReference type="Proteomes" id="UP000034445">
    <property type="component" value="Unassembled WGS sequence"/>
</dbReference>
<sequence length="480" mass="53473">MMRNIPRAVWIIIGIAFFVRLALFGSAVWFLGEESLLVSDAPRFYKIADALVAGHGFTLGEPPFEPSAFFPPLFLSFLAGSLWASGSFVPAVLVHVILGSLLPLVVWGIAGRFTEDRRVRTIAAALAAFEPQMILWSIVPTTEMLAGFTMAASLYFFLRLRESGASRDAIFSAVFLGFSTLTRPHGQFVFLIFVAILFCSVLLSWKRPEAGLWAMGAVRKRMLPVFLFAVSFFLILSPWLIRNYYYFGTVSVATTGLRNVYSDFAVSVITVATGTEFGDVRQELLGGIAERYGVSVKEVREDPRWGSVLAQEGFRIIREHPKEATVVLVVAGQAFFTQDLYTSYLGHFRVIPDRNLTFNPLVTIFTKGFGEFYRMAREHLGPYFAIPIVGRMFWLAVFFAWIGGAAVAVLRGGKERAAALVFVVLIGYYATTSMVGAFSDQGRLRYPVNSLMFILSSFSCVIGYDWIKRRRARVIKGLSV</sequence>
<comment type="subcellular location">
    <subcellularLocation>
        <location evidence="1">Cell membrane</location>
        <topology evidence="1">Multi-pass membrane protein</topology>
    </subcellularLocation>
</comment>
<organism evidence="10 11">
    <name type="scientific">Candidatus Kaiserbacteria bacterium GW2011_GWC2_52_8b</name>
    <dbReference type="NCBI Taxonomy" id="1618676"/>
    <lineage>
        <taxon>Bacteria</taxon>
        <taxon>Candidatus Kaiseribacteriota</taxon>
    </lineage>
</organism>
<evidence type="ECO:0000313" key="11">
    <source>
        <dbReference type="Proteomes" id="UP000034445"/>
    </source>
</evidence>
<dbReference type="GO" id="GO:0005886">
    <property type="term" value="C:plasma membrane"/>
    <property type="evidence" value="ECO:0007669"/>
    <property type="project" value="UniProtKB-SubCell"/>
</dbReference>
<feature type="transmembrane region" description="Helical" evidence="8">
    <location>
        <begin position="450"/>
        <end position="467"/>
    </location>
</feature>
<evidence type="ECO:0000256" key="1">
    <source>
        <dbReference type="ARBA" id="ARBA00004651"/>
    </source>
</evidence>
<keyword evidence="7 8" id="KW-0472">Membrane</keyword>
<keyword evidence="6 8" id="KW-1133">Transmembrane helix</keyword>
<feature type="transmembrane region" description="Helical" evidence="8">
    <location>
        <begin position="417"/>
        <end position="438"/>
    </location>
</feature>
<dbReference type="GO" id="GO:0016763">
    <property type="term" value="F:pentosyltransferase activity"/>
    <property type="evidence" value="ECO:0007669"/>
    <property type="project" value="TreeGrafter"/>
</dbReference>
<keyword evidence="4" id="KW-0808">Transferase</keyword>
<dbReference type="PANTHER" id="PTHR33908">
    <property type="entry name" value="MANNOSYLTRANSFERASE YKCB-RELATED"/>
    <property type="match status" value="1"/>
</dbReference>
<evidence type="ECO:0000256" key="6">
    <source>
        <dbReference type="ARBA" id="ARBA00022989"/>
    </source>
</evidence>